<feature type="region of interest" description="Disordered" evidence="1">
    <location>
        <begin position="200"/>
        <end position="224"/>
    </location>
</feature>
<proteinExistence type="predicted"/>
<evidence type="ECO:0000256" key="1">
    <source>
        <dbReference type="SAM" id="MobiDB-lite"/>
    </source>
</evidence>
<dbReference type="Proteomes" id="UP000197138">
    <property type="component" value="Unassembled WGS sequence"/>
</dbReference>
<name>A0A218XSG7_PUNGR</name>
<sequence>MRKESKKWQRESGDSAGTNRPDLCSRVDWQTRLTVWLVGAVPVDRDGIFVRGQLRWIPKRLRIAPVVVLGGEHAYIFRKSKTKSGLTRETKMNSERQSETCSMVLVVFGCVHACFRVPFTCPWIGRPESPVRKVSANVRGVPRLKQEAFEMRSESVPLHVRAFASDCRVMNSNPSFDRESFVGAGGPKWGADKWIRKGFADEPAPEQKRETSQCGSPRPVVSVD</sequence>
<evidence type="ECO:0000313" key="2">
    <source>
        <dbReference type="EMBL" id="OWM87874.1"/>
    </source>
</evidence>
<reference evidence="3" key="1">
    <citation type="journal article" date="2017" name="Plant J.">
        <title>The pomegranate (Punica granatum L.) genome and the genomics of punicalagin biosynthesis.</title>
        <authorList>
            <person name="Qin G."/>
            <person name="Xu C."/>
            <person name="Ming R."/>
            <person name="Tang H."/>
            <person name="Guyot R."/>
            <person name="Kramer E.M."/>
            <person name="Hu Y."/>
            <person name="Yi X."/>
            <person name="Qi Y."/>
            <person name="Xu X."/>
            <person name="Gao Z."/>
            <person name="Pan H."/>
            <person name="Jian J."/>
            <person name="Tian Y."/>
            <person name="Yue Z."/>
            <person name="Xu Y."/>
        </authorList>
    </citation>
    <scope>NUCLEOTIDE SEQUENCE [LARGE SCALE GENOMIC DNA]</scope>
    <source>
        <strain evidence="3">cv. Dabenzi</strain>
    </source>
</reference>
<organism evidence="2 3">
    <name type="scientific">Punica granatum</name>
    <name type="common">Pomegranate</name>
    <dbReference type="NCBI Taxonomy" id="22663"/>
    <lineage>
        <taxon>Eukaryota</taxon>
        <taxon>Viridiplantae</taxon>
        <taxon>Streptophyta</taxon>
        <taxon>Embryophyta</taxon>
        <taxon>Tracheophyta</taxon>
        <taxon>Spermatophyta</taxon>
        <taxon>Magnoliopsida</taxon>
        <taxon>eudicotyledons</taxon>
        <taxon>Gunneridae</taxon>
        <taxon>Pentapetalae</taxon>
        <taxon>rosids</taxon>
        <taxon>malvids</taxon>
        <taxon>Myrtales</taxon>
        <taxon>Lythraceae</taxon>
        <taxon>Punica</taxon>
    </lineage>
</organism>
<evidence type="ECO:0000313" key="3">
    <source>
        <dbReference type="Proteomes" id="UP000197138"/>
    </source>
</evidence>
<accession>A0A218XSG7</accession>
<comment type="caution">
    <text evidence="2">The sequence shown here is derived from an EMBL/GenBank/DDBJ whole genome shotgun (WGS) entry which is preliminary data.</text>
</comment>
<dbReference type="EMBL" id="MTKT01000802">
    <property type="protein sequence ID" value="OWM87874.1"/>
    <property type="molecule type" value="Genomic_DNA"/>
</dbReference>
<feature type="compositionally biased region" description="Basic and acidic residues" evidence="1">
    <location>
        <begin position="200"/>
        <end position="211"/>
    </location>
</feature>
<dbReference type="AlphaFoldDB" id="A0A218XSG7"/>
<protein>
    <submittedName>
        <fullName evidence="2">Uncharacterized protein</fullName>
    </submittedName>
</protein>
<gene>
    <name evidence="2" type="ORF">CDL15_Pgr008320</name>
</gene>